<organism evidence="1 2">
    <name type="scientific">Favolaschia claudopus</name>
    <dbReference type="NCBI Taxonomy" id="2862362"/>
    <lineage>
        <taxon>Eukaryota</taxon>
        <taxon>Fungi</taxon>
        <taxon>Dikarya</taxon>
        <taxon>Basidiomycota</taxon>
        <taxon>Agaricomycotina</taxon>
        <taxon>Agaricomycetes</taxon>
        <taxon>Agaricomycetidae</taxon>
        <taxon>Agaricales</taxon>
        <taxon>Marasmiineae</taxon>
        <taxon>Mycenaceae</taxon>
        <taxon>Favolaschia</taxon>
    </lineage>
</organism>
<evidence type="ECO:0008006" key="3">
    <source>
        <dbReference type="Google" id="ProtNLM"/>
    </source>
</evidence>
<sequence>MPVSFPVATHTAKPYPFSQGRAGYNAIETLTLACPDQYSKAGEILQFSLGKESGADESGRNLEAKVKNVVPNQNGFVATLLDAYTQDRALIIRPDDVWLAILSQFSFFVNGRAELLRANFVAHEGKRELVVVVAQEGANRYTVDFGDIARQMAGLVEKNVVDESLRAWATPDFTTTTDNDTTVSAVLLMATMKQYFDYTIMLCGCGIPLVTLEGERSDWVKILERLEKLKEYGLETTAWYHLLLPVITRFVAAFDTPESPENIDFWQRVAHYTPGGSGRGDHYSGWISAFTVFNKQGQWMGNQLNTAAAGAVDIESLNSQQFWKIHETRYMQKELILDGTPYHLLYPKGIPPGHAEVDVLLIDNGKRFDCAMVAGNIATLVTSSKNPFISPGGTDDTVRPLAGWWLFIKEERNMQAKAKAAYSQQDNFERHRGGRF</sequence>
<gene>
    <name evidence="1" type="ORF">R3P38DRAFT_2838554</name>
</gene>
<protein>
    <recommendedName>
        <fullName evidence="3">DUF4419 domain-containing protein</fullName>
    </recommendedName>
</protein>
<accession>A0AAW0E416</accession>
<reference evidence="1 2" key="1">
    <citation type="journal article" date="2024" name="J Genomics">
        <title>Draft genome sequencing and assembly of Favolaschia claudopus CIRM-BRFM 2984 isolated from oak limbs.</title>
        <authorList>
            <person name="Navarro D."/>
            <person name="Drula E."/>
            <person name="Chaduli D."/>
            <person name="Cazenave R."/>
            <person name="Ahrendt S."/>
            <person name="Wang J."/>
            <person name="Lipzen A."/>
            <person name="Daum C."/>
            <person name="Barry K."/>
            <person name="Grigoriev I.V."/>
            <person name="Favel A."/>
            <person name="Rosso M.N."/>
            <person name="Martin F."/>
        </authorList>
    </citation>
    <scope>NUCLEOTIDE SEQUENCE [LARGE SCALE GENOMIC DNA]</scope>
    <source>
        <strain evidence="1 2">CIRM-BRFM 2984</strain>
    </source>
</reference>
<dbReference type="PANTHER" id="PTHR31252:SF11">
    <property type="entry name" value="DUF4419 DOMAIN-CONTAINING PROTEIN"/>
    <property type="match status" value="1"/>
</dbReference>
<evidence type="ECO:0000313" key="2">
    <source>
        <dbReference type="Proteomes" id="UP001362999"/>
    </source>
</evidence>
<dbReference type="PANTHER" id="PTHR31252">
    <property type="entry name" value="DUF4419 DOMAIN-CONTAINING PROTEIN"/>
    <property type="match status" value="1"/>
</dbReference>
<dbReference type="Pfam" id="PF14388">
    <property type="entry name" value="DUF4419"/>
    <property type="match status" value="1"/>
</dbReference>
<dbReference type="InterPro" id="IPR025533">
    <property type="entry name" value="DUF4419"/>
</dbReference>
<keyword evidence="2" id="KW-1185">Reference proteome</keyword>
<comment type="caution">
    <text evidence="1">The sequence shown here is derived from an EMBL/GenBank/DDBJ whole genome shotgun (WGS) entry which is preliminary data.</text>
</comment>
<dbReference type="EMBL" id="JAWWNJ010000003">
    <property type="protein sequence ID" value="KAK7059924.1"/>
    <property type="molecule type" value="Genomic_DNA"/>
</dbReference>
<dbReference type="Proteomes" id="UP001362999">
    <property type="component" value="Unassembled WGS sequence"/>
</dbReference>
<evidence type="ECO:0000313" key="1">
    <source>
        <dbReference type="EMBL" id="KAK7059924.1"/>
    </source>
</evidence>
<dbReference type="AlphaFoldDB" id="A0AAW0E416"/>
<proteinExistence type="predicted"/>
<name>A0AAW0E416_9AGAR</name>